<protein>
    <submittedName>
        <fullName evidence="8">MliC family protein</fullName>
    </submittedName>
</protein>
<dbReference type="AlphaFoldDB" id="A0A838XWX3"/>
<evidence type="ECO:0000256" key="1">
    <source>
        <dbReference type="ARBA" id="ARBA00022729"/>
    </source>
</evidence>
<dbReference type="InterPro" id="IPR018660">
    <property type="entry name" value="MliC"/>
</dbReference>
<dbReference type="RefSeq" id="WP_181761262.1">
    <property type="nucleotide sequence ID" value="NZ_BMCR01000007.1"/>
</dbReference>
<dbReference type="Pfam" id="PF09864">
    <property type="entry name" value="MliC"/>
    <property type="match status" value="1"/>
</dbReference>
<evidence type="ECO:0000256" key="3">
    <source>
        <dbReference type="ARBA" id="ARBA00023139"/>
    </source>
</evidence>
<keyword evidence="2" id="KW-0472">Membrane</keyword>
<feature type="domain" description="C-type lysozyme inhibitor" evidence="7">
    <location>
        <begin position="133"/>
        <end position="201"/>
    </location>
</feature>
<evidence type="ECO:0000259" key="6">
    <source>
        <dbReference type="Pfam" id="PF07007"/>
    </source>
</evidence>
<evidence type="ECO:0000256" key="5">
    <source>
        <dbReference type="SAM" id="SignalP"/>
    </source>
</evidence>
<evidence type="ECO:0000259" key="7">
    <source>
        <dbReference type="Pfam" id="PF09864"/>
    </source>
</evidence>
<name>A0A838XWX3_9HYPH</name>
<dbReference type="InterPro" id="IPR052755">
    <property type="entry name" value="Lysozyme_Inhibitor_LprI"/>
</dbReference>
<evidence type="ECO:0000256" key="2">
    <source>
        <dbReference type="ARBA" id="ARBA00023136"/>
    </source>
</evidence>
<feature type="chain" id="PRO_5032387113" evidence="5">
    <location>
        <begin position="27"/>
        <end position="208"/>
    </location>
</feature>
<evidence type="ECO:0000256" key="4">
    <source>
        <dbReference type="ARBA" id="ARBA00023288"/>
    </source>
</evidence>
<reference evidence="8 9" key="1">
    <citation type="submission" date="2020-07" db="EMBL/GenBank/DDBJ databases">
        <authorList>
            <person name="Li M."/>
        </authorList>
    </citation>
    <scope>NUCLEOTIDE SEQUENCE [LARGE SCALE GENOMIC DNA]</scope>
    <source>
        <strain evidence="8 9">DSM 23284</strain>
    </source>
</reference>
<dbReference type="Pfam" id="PF07007">
    <property type="entry name" value="LprI"/>
    <property type="match status" value="1"/>
</dbReference>
<keyword evidence="3" id="KW-0564">Palmitate</keyword>
<dbReference type="GO" id="GO:0005576">
    <property type="term" value="C:extracellular region"/>
    <property type="evidence" value="ECO:0007669"/>
    <property type="project" value="TreeGrafter"/>
</dbReference>
<evidence type="ECO:0000313" key="8">
    <source>
        <dbReference type="EMBL" id="MBA4613068.1"/>
    </source>
</evidence>
<evidence type="ECO:0000313" key="9">
    <source>
        <dbReference type="Proteomes" id="UP000559404"/>
    </source>
</evidence>
<organism evidence="8 9">
    <name type="scientific">Stappia taiwanensis</name>
    <dbReference type="NCBI Taxonomy" id="992267"/>
    <lineage>
        <taxon>Bacteria</taxon>
        <taxon>Pseudomonadati</taxon>
        <taxon>Pseudomonadota</taxon>
        <taxon>Alphaproteobacteria</taxon>
        <taxon>Hyphomicrobiales</taxon>
        <taxon>Stappiaceae</taxon>
        <taxon>Stappia</taxon>
    </lineage>
</organism>
<dbReference type="EMBL" id="JACEON010000015">
    <property type="protein sequence ID" value="MBA4613068.1"/>
    <property type="molecule type" value="Genomic_DNA"/>
</dbReference>
<accession>A0A838XWX3</accession>
<feature type="signal peptide" evidence="5">
    <location>
        <begin position="1"/>
        <end position="26"/>
    </location>
</feature>
<keyword evidence="1 5" id="KW-0732">Signal</keyword>
<dbReference type="Gene3D" id="1.20.1270.180">
    <property type="match status" value="1"/>
</dbReference>
<keyword evidence="9" id="KW-1185">Reference proteome</keyword>
<dbReference type="InterPro" id="IPR036328">
    <property type="entry name" value="MliC_sf"/>
</dbReference>
<sequence>MLHPSTLAVVLSLPMLIAGAALPAQAEGGPSFDCAKAGSSAEKLVCEDTALASLDRRLAERYAAAVTAVKAYDAGADEALKLLKATQRGWVKGRDECWKADDLRSCVEDAYSRREGELVAGYMLEKPTAVTSWTCGGNPANEIVTSFFDTERPSVRMERGDRTVAGVLTRSASGARYEAPFGIVFWTKGKDALLTWQPDEDLACVAAQ</sequence>
<gene>
    <name evidence="8" type="ORF">H1W37_15510</name>
</gene>
<comment type="caution">
    <text evidence="8">The sequence shown here is derived from an EMBL/GenBank/DDBJ whole genome shotgun (WGS) entry which is preliminary data.</text>
</comment>
<feature type="domain" description="Lysozyme inhibitor LprI-like N-terminal" evidence="6">
    <location>
        <begin position="34"/>
        <end position="100"/>
    </location>
</feature>
<dbReference type="Proteomes" id="UP000559404">
    <property type="component" value="Unassembled WGS sequence"/>
</dbReference>
<reference evidence="8 9" key="2">
    <citation type="submission" date="2020-08" db="EMBL/GenBank/DDBJ databases">
        <title>Stappia taiwanensis sp. nov., isolated from a coastal thermal spring.</title>
        <authorList>
            <person name="Kampfer P."/>
        </authorList>
    </citation>
    <scope>NUCLEOTIDE SEQUENCE [LARGE SCALE GENOMIC DNA]</scope>
    <source>
        <strain evidence="8 9">DSM 23284</strain>
    </source>
</reference>
<proteinExistence type="predicted"/>
<dbReference type="SUPFAM" id="SSF141488">
    <property type="entry name" value="YdhA-like"/>
    <property type="match status" value="1"/>
</dbReference>
<dbReference type="PANTHER" id="PTHR37549">
    <property type="entry name" value="LIPOPROTEIN LPRI"/>
    <property type="match status" value="1"/>
</dbReference>
<keyword evidence="4" id="KW-0449">Lipoprotein</keyword>
<dbReference type="InterPro" id="IPR009739">
    <property type="entry name" value="LprI-like_N"/>
</dbReference>
<dbReference type="Gene3D" id="2.40.128.200">
    <property type="match status" value="1"/>
</dbReference>
<dbReference type="PANTHER" id="PTHR37549:SF1">
    <property type="entry name" value="LIPOPROTEIN LPRI"/>
    <property type="match status" value="1"/>
</dbReference>